<keyword evidence="6" id="KW-0677">Repeat</keyword>
<evidence type="ECO:0000259" key="19">
    <source>
        <dbReference type="PROSITE" id="PS50268"/>
    </source>
</evidence>
<dbReference type="SMART" id="SM00112">
    <property type="entry name" value="CA"/>
    <property type="match status" value="5"/>
</dbReference>
<keyword evidence="4 14" id="KW-0812">Transmembrane</keyword>
<dbReference type="GO" id="GO:0044331">
    <property type="term" value="P:cell-cell adhesion mediated by cadherin"/>
    <property type="evidence" value="ECO:0007669"/>
    <property type="project" value="TreeGrafter"/>
</dbReference>
<evidence type="ECO:0000256" key="16">
    <source>
        <dbReference type="SAM" id="MobiDB-lite"/>
    </source>
</evidence>
<keyword evidence="12" id="KW-0325">Glycoprotein</keyword>
<dbReference type="Pfam" id="PF00028">
    <property type="entry name" value="Cadherin"/>
    <property type="match status" value="4"/>
</dbReference>
<evidence type="ECO:0000256" key="6">
    <source>
        <dbReference type="ARBA" id="ARBA00022737"/>
    </source>
</evidence>
<evidence type="ECO:0000256" key="4">
    <source>
        <dbReference type="ARBA" id="ARBA00022692"/>
    </source>
</evidence>
<evidence type="ECO:0000256" key="3">
    <source>
        <dbReference type="ARBA" id="ARBA00022475"/>
    </source>
</evidence>
<gene>
    <name evidence="21" type="primary">cdh15</name>
</gene>
<sequence length="803" mass="88234">MELRLLAGQFLFLLTLCQVWRSSQTEQHGLNPDVLYPWRQARGGLAFAGLARVRRDWIIPPIRVLENSKMIPEKLVQIKSDKVSRGDVIYRLEGPGVNQDPKDHFEIDEKTGWIVSKTPLDREKYNSFTLKAFALSPSGERLESPTTIEIYVLDQNDNRPNFTQPQFVGSVPEFAPPGTSVMRVIAEDKDDPMTDNAALSYSILKQESIPPNKADKNVFGIREATGDIYTLEGMDREVIQAFNLTLQVADMSGMGLTSTGHAIINITDINNHGPKFLSDTYKFFAVENALTDVIGRVNATDGDDHGGRNWKVQYHISEGDPNSHFAITTDPINNQGILSVIKPLDYESSPEHELVLTASNLVPLEGMSLDSPTSTATVTVVVVNENEAPRFFEDPIIVKVPESIVPGTIIVQNIAHDPDNARLRFEISHDPERWLAINRDTGEVTAKRAFNIRSPNVKDNIYRAMIQVSDADINGMSIAGTLEISLIETNDHSPKLFPLSATMCSNRNNPCVLLSATDEDMPPHSIPFTFSTLIANWTIVQSNGTHAFLEQMVDTESGEFTVPVAVSDSGAPRLTSISHINVTVCPCDVDGECKAISAAIFGTRAGISFIALIVIMSCIALLFVLLLLAVAVGACKRHHIKKGGGLLVGESDDDIRDNVLNYDEQGGGEEDENVFNIDLLRNPSDIVPSPSPFSSPVSGWPRGRQPLRKDTPHNLPSPTYPRRPPADPTDIADFINDGLEAADNDPNVPPYDTALIYDYEGDGSLAGSLSTLASAGSDADQDYDYLNDWGPRFKKLANMYDPR</sequence>
<dbReference type="PROSITE" id="PS00232">
    <property type="entry name" value="CADHERIN_1"/>
    <property type="match status" value="1"/>
</dbReference>
<dbReference type="GO" id="GO:0001841">
    <property type="term" value="P:neural tube formation"/>
    <property type="evidence" value="ECO:0007669"/>
    <property type="project" value="UniProtKB-ARBA"/>
</dbReference>
<keyword evidence="20" id="KW-1185">Reference proteome</keyword>
<dbReference type="InterPro" id="IPR015919">
    <property type="entry name" value="Cadherin-like_sf"/>
</dbReference>
<evidence type="ECO:0000256" key="2">
    <source>
        <dbReference type="ARBA" id="ARBA00004536"/>
    </source>
</evidence>
<dbReference type="Proteomes" id="UP000515152">
    <property type="component" value="Chromosome 6"/>
</dbReference>
<accession>A0A6P3VKY0</accession>
<dbReference type="GO" id="GO:0005509">
    <property type="term" value="F:calcium ion binding"/>
    <property type="evidence" value="ECO:0007669"/>
    <property type="project" value="UniProtKB-UniRule"/>
</dbReference>
<feature type="compositionally biased region" description="Low complexity" evidence="16">
    <location>
        <begin position="686"/>
        <end position="701"/>
    </location>
</feature>
<dbReference type="GO" id="GO:0016342">
    <property type="term" value="C:catenin complex"/>
    <property type="evidence" value="ECO:0007669"/>
    <property type="project" value="TreeGrafter"/>
</dbReference>
<proteinExistence type="predicted"/>
<dbReference type="RefSeq" id="XP_012674680.1">
    <property type="nucleotide sequence ID" value="XM_012819226.3"/>
</dbReference>
<dbReference type="InterPro" id="IPR000233">
    <property type="entry name" value="Cadherin_Y-type_LIR"/>
</dbReference>
<evidence type="ECO:0000256" key="17">
    <source>
        <dbReference type="SAM" id="Phobius"/>
    </source>
</evidence>
<dbReference type="GeneID" id="105892908"/>
<evidence type="ECO:0000256" key="8">
    <source>
        <dbReference type="ARBA" id="ARBA00022889"/>
    </source>
</evidence>
<dbReference type="GO" id="GO:0042074">
    <property type="term" value="P:cell migration involved in gastrulation"/>
    <property type="evidence" value="ECO:0007669"/>
    <property type="project" value="UniProtKB-ARBA"/>
</dbReference>
<evidence type="ECO:0000256" key="10">
    <source>
        <dbReference type="ARBA" id="ARBA00022989"/>
    </source>
</evidence>
<dbReference type="InterPro" id="IPR027397">
    <property type="entry name" value="Catenin-bd_sf"/>
</dbReference>
<evidence type="ECO:0000256" key="18">
    <source>
        <dbReference type="SAM" id="SignalP"/>
    </source>
</evidence>
<dbReference type="GO" id="GO:0016339">
    <property type="term" value="P:calcium-dependent cell-cell adhesion via plasma membrane cell adhesion molecules"/>
    <property type="evidence" value="ECO:0007669"/>
    <property type="project" value="TreeGrafter"/>
</dbReference>
<evidence type="ECO:0000256" key="14">
    <source>
        <dbReference type="RuleBase" id="RU003318"/>
    </source>
</evidence>
<feature type="domain" description="Cadherin" evidence="19">
    <location>
        <begin position="163"/>
        <end position="276"/>
    </location>
</feature>
<dbReference type="PANTHER" id="PTHR24027:SF300">
    <property type="entry name" value="CADHERIN-15"/>
    <property type="match status" value="1"/>
</dbReference>
<dbReference type="GO" id="GO:0001764">
    <property type="term" value="P:neuron migration"/>
    <property type="evidence" value="ECO:0007669"/>
    <property type="project" value="UniProtKB-ARBA"/>
</dbReference>
<organism evidence="20 21">
    <name type="scientific">Clupea harengus</name>
    <name type="common">Atlantic herring</name>
    <dbReference type="NCBI Taxonomy" id="7950"/>
    <lineage>
        <taxon>Eukaryota</taxon>
        <taxon>Metazoa</taxon>
        <taxon>Chordata</taxon>
        <taxon>Craniata</taxon>
        <taxon>Vertebrata</taxon>
        <taxon>Euteleostomi</taxon>
        <taxon>Actinopterygii</taxon>
        <taxon>Neopterygii</taxon>
        <taxon>Teleostei</taxon>
        <taxon>Clupei</taxon>
        <taxon>Clupeiformes</taxon>
        <taxon>Clupeoidei</taxon>
        <taxon>Clupeidae</taxon>
        <taxon>Clupea</taxon>
    </lineage>
</organism>
<evidence type="ECO:0000256" key="13">
    <source>
        <dbReference type="PROSITE-ProRule" id="PRU00043"/>
    </source>
</evidence>
<reference evidence="21" key="1">
    <citation type="submission" date="2025-08" db="UniProtKB">
        <authorList>
            <consortium name="RefSeq"/>
        </authorList>
    </citation>
    <scope>IDENTIFICATION</scope>
</reference>
<dbReference type="Gene3D" id="4.10.900.10">
    <property type="entry name" value="TCF3-CBD (Catenin binding domain)"/>
    <property type="match status" value="1"/>
</dbReference>
<dbReference type="InterPro" id="IPR039808">
    <property type="entry name" value="Cadherin"/>
</dbReference>
<dbReference type="Pfam" id="PF01049">
    <property type="entry name" value="CADH_Y-type_LIR"/>
    <property type="match status" value="1"/>
</dbReference>
<feature type="compositionally biased region" description="Pro residues" evidence="16">
    <location>
        <begin position="718"/>
        <end position="727"/>
    </location>
</feature>
<keyword evidence="11 17" id="KW-0472">Membrane</keyword>
<dbReference type="GO" id="GO:0007398">
    <property type="term" value="P:ectoderm development"/>
    <property type="evidence" value="ECO:0007669"/>
    <property type="project" value="UniProtKB-ARBA"/>
</dbReference>
<feature type="domain" description="Cadherin" evidence="19">
    <location>
        <begin position="81"/>
        <end position="162"/>
    </location>
</feature>
<feature type="domain" description="Cadherin" evidence="19">
    <location>
        <begin position="277"/>
        <end position="391"/>
    </location>
</feature>
<dbReference type="GO" id="GO:0030010">
    <property type="term" value="P:establishment of cell polarity"/>
    <property type="evidence" value="ECO:0007669"/>
    <property type="project" value="UniProtKB-ARBA"/>
</dbReference>
<keyword evidence="8 14" id="KW-0130">Cell adhesion</keyword>
<keyword evidence="18" id="KW-0732">Signal</keyword>
<dbReference type="GO" id="GO:0005912">
    <property type="term" value="C:adherens junction"/>
    <property type="evidence" value="ECO:0007669"/>
    <property type="project" value="UniProtKB-SubCell"/>
</dbReference>
<dbReference type="FunFam" id="4.10.900.10:FF:000001">
    <property type="entry name" value="Cadherin 2"/>
    <property type="match status" value="1"/>
</dbReference>
<dbReference type="FunFam" id="2.60.40.60:FF:000011">
    <property type="entry name" value="Cadherin 1"/>
    <property type="match status" value="1"/>
</dbReference>
<feature type="signal peptide" evidence="18">
    <location>
        <begin position="1"/>
        <end position="25"/>
    </location>
</feature>
<dbReference type="GO" id="GO:0034332">
    <property type="term" value="P:adherens junction organization"/>
    <property type="evidence" value="ECO:0007669"/>
    <property type="project" value="UniProtKB-ARBA"/>
</dbReference>
<feature type="chain" id="PRO_5027983778" evidence="18">
    <location>
        <begin position="26"/>
        <end position="803"/>
    </location>
</feature>
<evidence type="ECO:0000256" key="15">
    <source>
        <dbReference type="RuleBase" id="RU004357"/>
    </source>
</evidence>
<name>A0A6P3VKY0_CLUHA</name>
<dbReference type="GO" id="GO:0045296">
    <property type="term" value="F:cadherin binding"/>
    <property type="evidence" value="ECO:0007669"/>
    <property type="project" value="TreeGrafter"/>
</dbReference>
<feature type="domain" description="Cadherin" evidence="19">
    <location>
        <begin position="514"/>
        <end position="601"/>
    </location>
</feature>
<keyword evidence="7 13" id="KW-0106">Calcium</keyword>
<evidence type="ECO:0000256" key="12">
    <source>
        <dbReference type="ARBA" id="ARBA00023180"/>
    </source>
</evidence>
<dbReference type="PANTHER" id="PTHR24027">
    <property type="entry name" value="CADHERIN-23"/>
    <property type="match status" value="1"/>
</dbReference>
<dbReference type="GO" id="GO:0007498">
    <property type="term" value="P:mesoderm development"/>
    <property type="evidence" value="ECO:0007669"/>
    <property type="project" value="UniProtKB-ARBA"/>
</dbReference>
<feature type="transmembrane region" description="Helical" evidence="17">
    <location>
        <begin position="609"/>
        <end position="632"/>
    </location>
</feature>
<keyword evidence="5" id="KW-0479">Metal-binding</keyword>
<keyword evidence="9" id="KW-0965">Cell junction</keyword>
<dbReference type="SUPFAM" id="SSF49313">
    <property type="entry name" value="Cadherin-like"/>
    <property type="match status" value="5"/>
</dbReference>
<evidence type="ECO:0000313" key="20">
    <source>
        <dbReference type="Proteomes" id="UP000515152"/>
    </source>
</evidence>
<dbReference type="Gene3D" id="2.60.40.60">
    <property type="entry name" value="Cadherins"/>
    <property type="match status" value="5"/>
</dbReference>
<dbReference type="CDD" id="cd11304">
    <property type="entry name" value="Cadherin_repeat"/>
    <property type="match status" value="5"/>
</dbReference>
<evidence type="ECO:0000256" key="1">
    <source>
        <dbReference type="ARBA" id="ARBA00004251"/>
    </source>
</evidence>
<dbReference type="PRINTS" id="PR00205">
    <property type="entry name" value="CADHERIN"/>
</dbReference>
<dbReference type="InterPro" id="IPR020894">
    <property type="entry name" value="Cadherin_CS"/>
</dbReference>
<dbReference type="PROSITE" id="PS50268">
    <property type="entry name" value="CADHERIN_2"/>
    <property type="match status" value="5"/>
</dbReference>
<evidence type="ECO:0000256" key="7">
    <source>
        <dbReference type="ARBA" id="ARBA00022837"/>
    </source>
</evidence>
<feature type="domain" description="Cadherin" evidence="19">
    <location>
        <begin position="392"/>
        <end position="496"/>
    </location>
</feature>
<dbReference type="GO" id="GO:0007043">
    <property type="term" value="P:cell-cell junction assembly"/>
    <property type="evidence" value="ECO:0007669"/>
    <property type="project" value="TreeGrafter"/>
</dbReference>
<protein>
    <submittedName>
        <fullName evidence="21">Cadherin-15</fullName>
    </submittedName>
</protein>
<keyword evidence="10 17" id="KW-1133">Transmembrane helix</keyword>
<dbReference type="GO" id="GO:0007156">
    <property type="term" value="P:homophilic cell adhesion via plasma membrane adhesion molecules"/>
    <property type="evidence" value="ECO:0007669"/>
    <property type="project" value="InterPro"/>
</dbReference>
<dbReference type="AlphaFoldDB" id="A0A6P3VKY0"/>
<dbReference type="OrthoDB" id="6079678at2759"/>
<dbReference type="CTD" id="1013"/>
<dbReference type="GO" id="GO:0060027">
    <property type="term" value="P:convergent extension involved in gastrulation"/>
    <property type="evidence" value="ECO:0007669"/>
    <property type="project" value="UniProtKB-ARBA"/>
</dbReference>
<dbReference type="FunFam" id="2.60.40.60:FF:000019">
    <property type="entry name" value="Cadherin 2"/>
    <property type="match status" value="1"/>
</dbReference>
<dbReference type="InterPro" id="IPR002126">
    <property type="entry name" value="Cadherin-like_dom"/>
</dbReference>
<dbReference type="KEGG" id="char:105892908"/>
<comment type="function">
    <text evidence="15">Cadherins are calcium-dependent cell adhesion proteins.</text>
</comment>
<evidence type="ECO:0000256" key="11">
    <source>
        <dbReference type="ARBA" id="ARBA00023136"/>
    </source>
</evidence>
<dbReference type="GO" id="GO:0000902">
    <property type="term" value="P:cell morphogenesis"/>
    <property type="evidence" value="ECO:0007669"/>
    <property type="project" value="TreeGrafter"/>
</dbReference>
<evidence type="ECO:0000256" key="9">
    <source>
        <dbReference type="ARBA" id="ARBA00022949"/>
    </source>
</evidence>
<feature type="region of interest" description="Disordered" evidence="16">
    <location>
        <begin position="686"/>
        <end position="727"/>
    </location>
</feature>
<comment type="subcellular location">
    <subcellularLocation>
        <location evidence="2">Cell junction</location>
        <location evidence="2">Adherens junction</location>
    </subcellularLocation>
    <subcellularLocation>
        <location evidence="1 14">Cell membrane</location>
        <topology evidence="1 14">Single-pass type I membrane protein</topology>
    </subcellularLocation>
</comment>
<evidence type="ECO:0000313" key="21">
    <source>
        <dbReference type="RefSeq" id="XP_012674680.1"/>
    </source>
</evidence>
<evidence type="ECO:0000256" key="5">
    <source>
        <dbReference type="ARBA" id="ARBA00022723"/>
    </source>
</evidence>
<keyword evidence="3" id="KW-1003">Cell membrane</keyword>
<dbReference type="FunFam" id="2.60.40.60:FF:000022">
    <property type="entry name" value="Cadherin 2"/>
    <property type="match status" value="1"/>
</dbReference>
<dbReference type="GO" id="GO:0008013">
    <property type="term" value="F:beta-catenin binding"/>
    <property type="evidence" value="ECO:0007669"/>
    <property type="project" value="TreeGrafter"/>
</dbReference>